<accession>A0ABW1JH12</accession>
<evidence type="ECO:0000313" key="1">
    <source>
        <dbReference type="EMBL" id="MFC6008325.1"/>
    </source>
</evidence>
<gene>
    <name evidence="1" type="ORF">ACFQDO_14400</name>
</gene>
<comment type="caution">
    <text evidence="1">The sequence shown here is derived from an EMBL/GenBank/DDBJ whole genome shotgun (WGS) entry which is preliminary data.</text>
</comment>
<reference evidence="2" key="1">
    <citation type="journal article" date="2019" name="Int. J. Syst. Evol. Microbiol.">
        <title>The Global Catalogue of Microorganisms (GCM) 10K type strain sequencing project: providing services to taxonomists for standard genome sequencing and annotation.</title>
        <authorList>
            <consortium name="The Broad Institute Genomics Platform"/>
            <consortium name="The Broad Institute Genome Sequencing Center for Infectious Disease"/>
            <person name="Wu L."/>
            <person name="Ma J."/>
        </authorList>
    </citation>
    <scope>NUCLEOTIDE SEQUENCE [LARGE SCALE GENOMIC DNA]</scope>
    <source>
        <strain evidence="2">KACC 14249</strain>
    </source>
</reference>
<dbReference type="InterPro" id="IPR047681">
    <property type="entry name" value="PPA1309-like"/>
</dbReference>
<dbReference type="NCBIfam" id="NF040618">
    <property type="entry name" value="PPA1309_fam"/>
    <property type="match status" value="1"/>
</dbReference>
<proteinExistence type="predicted"/>
<sequence>MGAVSDSLTRALLETERHVAEAGWDQPPRLFALVRTTDLLEREPALRTQLDPGTLTAAAADPDHLIAIEQDGVPATSHLESILGQLAWGPDVDGVAITAERVVVPPEAERDLPTGQQEAVDYLAAHPQRQDVRLVVAVLRGGEHQCGVRQRQQDDASSVAVGPDLVPGLVAALAATLD</sequence>
<evidence type="ECO:0000313" key="2">
    <source>
        <dbReference type="Proteomes" id="UP001596189"/>
    </source>
</evidence>
<name>A0ABW1JH12_9ACTN</name>
<dbReference type="EMBL" id="JBHSRD010000004">
    <property type="protein sequence ID" value="MFC6008325.1"/>
    <property type="molecule type" value="Genomic_DNA"/>
</dbReference>
<dbReference type="Proteomes" id="UP001596189">
    <property type="component" value="Unassembled WGS sequence"/>
</dbReference>
<organism evidence="1 2">
    <name type="scientific">Angustibacter luteus</name>
    <dbReference type="NCBI Taxonomy" id="658456"/>
    <lineage>
        <taxon>Bacteria</taxon>
        <taxon>Bacillati</taxon>
        <taxon>Actinomycetota</taxon>
        <taxon>Actinomycetes</taxon>
        <taxon>Kineosporiales</taxon>
        <taxon>Kineosporiaceae</taxon>
    </lineage>
</organism>
<keyword evidence="2" id="KW-1185">Reference proteome</keyword>
<dbReference type="RefSeq" id="WP_345714981.1">
    <property type="nucleotide sequence ID" value="NZ_BAABFP010000002.1"/>
</dbReference>
<protein>
    <submittedName>
        <fullName evidence="1">PPA1309 family protein</fullName>
    </submittedName>
</protein>